<dbReference type="CDD" id="cd09917">
    <property type="entry name" value="F-box_SF"/>
    <property type="match status" value="1"/>
</dbReference>
<reference evidence="3 4" key="1">
    <citation type="journal article" date="2015" name="Parasitol. Res.">
        <title>Viruses in close associations with free-living amoebae.</title>
        <authorList>
            <person name="Scheid P."/>
        </authorList>
    </citation>
    <scope>NUCLEOTIDE SEQUENCE [LARGE SCALE GENOMIC DNA]</scope>
    <source>
        <strain evidence="3">KlaHel</strain>
    </source>
</reference>
<evidence type="ECO:0000313" key="3">
    <source>
        <dbReference type="EMBL" id="AJF97497.1"/>
    </source>
</evidence>
<evidence type="ECO:0000256" key="1">
    <source>
        <dbReference type="SAM" id="MobiDB-lite"/>
    </source>
</evidence>
<evidence type="ECO:0000313" key="4">
    <source>
        <dbReference type="Proteomes" id="UP000202511"/>
    </source>
</evidence>
<dbReference type="InterPro" id="IPR036047">
    <property type="entry name" value="F-box-like_dom_sf"/>
</dbReference>
<dbReference type="Pfam" id="PF00646">
    <property type="entry name" value="F-box"/>
    <property type="match status" value="1"/>
</dbReference>
<sequence>MDDLPLELVDALLALVAPVDRIVCAHVSRTWRALVMARLSQCRPKGGPKVDFLSAAVRAGHWHLVEWARDQGCPWSGAATVAAIESGRRDLFARLAALGCPTPPKACAIAAAAKGDPESLRQIMAMGHLDRDEAQEVLQAAAGAGQTSVLNLLCAHDYACGRPTCWARHLVTSLRADKLLGNAACVSEMLETRPREGATTRPLRGCTSADVSLMDSRQPALPKAVTSTPSCGCATRACHSRPTRAVGQPKRVNSMHSSGCAPTAARGTRPRACTALRRPP</sequence>
<evidence type="ECO:0000259" key="2">
    <source>
        <dbReference type="Pfam" id="PF00646"/>
    </source>
</evidence>
<dbReference type="SUPFAM" id="SSF140860">
    <property type="entry name" value="Pseudo ankyrin repeat-like"/>
    <property type="match status" value="1"/>
</dbReference>
<dbReference type="InterPro" id="IPR001810">
    <property type="entry name" value="F-box_dom"/>
</dbReference>
<dbReference type="RefSeq" id="YP_009119732.1">
    <property type="nucleotide sequence ID" value="NC_026440.1"/>
</dbReference>
<protein>
    <submittedName>
        <fullName evidence="3">Ankyrin repeat protein</fullName>
    </submittedName>
</protein>
<accession>A0A0B5JCV4</accession>
<feature type="region of interest" description="Disordered" evidence="1">
    <location>
        <begin position="244"/>
        <end position="280"/>
    </location>
</feature>
<feature type="domain" description="F-box" evidence="2">
    <location>
        <begin position="2"/>
        <end position="35"/>
    </location>
</feature>
<dbReference type="GeneID" id="23462414"/>
<proteinExistence type="predicted"/>
<dbReference type="SUPFAM" id="SSF81383">
    <property type="entry name" value="F-box domain"/>
    <property type="match status" value="1"/>
</dbReference>
<organism evidence="3 4">
    <name type="scientific">Pandoravirus inopinatum</name>
    <dbReference type="NCBI Taxonomy" id="1605721"/>
    <lineage>
        <taxon>Viruses</taxon>
        <taxon>Pandoravirus</taxon>
    </lineage>
</organism>
<dbReference type="Proteomes" id="UP000202511">
    <property type="component" value="Segment"/>
</dbReference>
<dbReference type="EMBL" id="KP136319">
    <property type="protein sequence ID" value="AJF97497.1"/>
    <property type="molecule type" value="Genomic_DNA"/>
</dbReference>
<name>A0A0B5JCV4_9VIRU</name>
<dbReference type="KEGG" id="vg:23462414"/>
<feature type="compositionally biased region" description="Low complexity" evidence="1">
    <location>
        <begin position="260"/>
        <end position="280"/>
    </location>
</feature>